<dbReference type="SUPFAM" id="SSF74653">
    <property type="entry name" value="TolA/TonB C-terminal domain"/>
    <property type="match status" value="1"/>
</dbReference>
<gene>
    <name evidence="2" type="ORF">HMPREF3226_00117</name>
</gene>
<dbReference type="EMBL" id="LRQG01000002">
    <property type="protein sequence ID" value="KXA45150.1"/>
    <property type="molecule type" value="Genomic_DNA"/>
</dbReference>
<feature type="chain" id="PRO_5007458933" evidence="1">
    <location>
        <begin position="21"/>
        <end position="371"/>
    </location>
</feature>
<accession>A0A133QQL8</accession>
<name>A0A133QQL8_9BACT</name>
<dbReference type="Proteomes" id="UP000070533">
    <property type="component" value="Unassembled WGS sequence"/>
</dbReference>
<evidence type="ECO:0000313" key="3">
    <source>
        <dbReference type="Proteomes" id="UP000070533"/>
    </source>
</evidence>
<evidence type="ECO:0000313" key="2">
    <source>
        <dbReference type="EMBL" id="KXA45150.1"/>
    </source>
</evidence>
<keyword evidence="3" id="KW-1185">Reference proteome</keyword>
<proteinExistence type="predicted"/>
<organism evidence="2 3">
    <name type="scientific">Prevotella corporis</name>
    <dbReference type="NCBI Taxonomy" id="28128"/>
    <lineage>
        <taxon>Bacteria</taxon>
        <taxon>Pseudomonadati</taxon>
        <taxon>Bacteroidota</taxon>
        <taxon>Bacteroidia</taxon>
        <taxon>Bacteroidales</taxon>
        <taxon>Prevotellaceae</taxon>
        <taxon>Prevotella</taxon>
    </lineage>
</organism>
<dbReference type="AlphaFoldDB" id="A0A133QQL8"/>
<feature type="signal peptide" evidence="1">
    <location>
        <begin position="1"/>
        <end position="20"/>
    </location>
</feature>
<dbReference type="RefSeq" id="WP_060939967.1">
    <property type="nucleotide sequence ID" value="NZ_KQ957185.1"/>
</dbReference>
<reference evidence="3" key="1">
    <citation type="submission" date="2016-01" db="EMBL/GenBank/DDBJ databases">
        <authorList>
            <person name="Mitreva M."/>
            <person name="Pepin K.H."/>
            <person name="Mihindukulasuriya K.A."/>
            <person name="Fulton R."/>
            <person name="Fronick C."/>
            <person name="O'Laughlin M."/>
            <person name="Miner T."/>
            <person name="Herter B."/>
            <person name="Rosa B.A."/>
            <person name="Cordes M."/>
            <person name="Tomlinson C."/>
            <person name="Wollam A."/>
            <person name="Palsikar V.B."/>
            <person name="Mardis E.R."/>
            <person name="Wilson R.K."/>
        </authorList>
    </citation>
    <scope>NUCLEOTIDE SEQUENCE [LARGE SCALE GENOMIC DNA]</scope>
    <source>
        <strain evidence="3">MJR7716</strain>
    </source>
</reference>
<dbReference type="STRING" id="28128.HMPREF3226_00117"/>
<protein>
    <submittedName>
        <fullName evidence="2">TonB family domain protein</fullName>
    </submittedName>
</protein>
<dbReference type="Gene3D" id="3.30.1150.10">
    <property type="match status" value="1"/>
</dbReference>
<dbReference type="eggNOG" id="COG0810">
    <property type="taxonomic scope" value="Bacteria"/>
</dbReference>
<dbReference type="PATRIC" id="fig|28128.5.peg.116"/>
<evidence type="ECO:0000256" key="1">
    <source>
        <dbReference type="SAM" id="SignalP"/>
    </source>
</evidence>
<sequence length="371" mass="41704">MTKKLNLLFLSLLISAFAFSQSAGTVVSGNAFAYKAEHHLFQKGNKLTLVSLNLEWPRVIDYSKAEPLQRYLTSFLFGEETLSLDDAWERLSAECGKEISSMPEHGAKDIEYKDIQLKVLDSQQGKYISLYAYVQERDSTAIRSTHSHYFTFDLINNKVLGQDDVFIKSKVWYNTEWRYVFEEALQQTLVVDPMETGELWLDSVPNQFYLKNAAAYLMVKGSPGRNSYSVLGLDVLAPLLTKRFKKWLAISPEIHVDATLTSSDLFGKETNVEPSPDTLASFPGGRNAFIVYLSKNIDYLPPEGEQMGGRVTVSFVVDENGAPSKFIVLTPINPGVNRCLIDALRLMPKWNAATKGGKKVRSRVTYPISLN</sequence>
<keyword evidence="1" id="KW-0732">Signal</keyword>
<comment type="caution">
    <text evidence="2">The sequence shown here is derived from an EMBL/GenBank/DDBJ whole genome shotgun (WGS) entry which is preliminary data.</text>
</comment>